<feature type="compositionally biased region" description="Low complexity" evidence="4">
    <location>
        <begin position="999"/>
        <end position="1010"/>
    </location>
</feature>
<dbReference type="PROSITE" id="PS51294">
    <property type="entry name" value="HTH_MYB"/>
    <property type="match status" value="1"/>
</dbReference>
<dbReference type="EMBL" id="JAAGWQ010000034">
    <property type="protein sequence ID" value="KAF5676312.1"/>
    <property type="molecule type" value="Genomic_DNA"/>
</dbReference>
<evidence type="ECO:0000259" key="5">
    <source>
        <dbReference type="PROSITE" id="PS50090"/>
    </source>
</evidence>
<accession>A0A8H5TXV1</accession>
<feature type="domain" description="HTH myb-type" evidence="6">
    <location>
        <begin position="592"/>
        <end position="645"/>
    </location>
</feature>
<dbReference type="InterPro" id="IPR051651">
    <property type="entry name" value="DMTF1_DNA-bind_reg"/>
</dbReference>
<dbReference type="GO" id="GO:0000976">
    <property type="term" value="F:transcription cis-regulatory region binding"/>
    <property type="evidence" value="ECO:0007669"/>
    <property type="project" value="TreeGrafter"/>
</dbReference>
<feature type="compositionally biased region" description="Low complexity" evidence="4">
    <location>
        <begin position="1058"/>
        <end position="1067"/>
    </location>
</feature>
<feature type="domain" description="Myb-like" evidence="5">
    <location>
        <begin position="644"/>
        <end position="718"/>
    </location>
</feature>
<feature type="compositionally biased region" description="Basic and acidic residues" evidence="4">
    <location>
        <begin position="362"/>
        <end position="375"/>
    </location>
</feature>
<dbReference type="CDD" id="cd00167">
    <property type="entry name" value="SANT"/>
    <property type="match status" value="1"/>
</dbReference>
<feature type="region of interest" description="Disordered" evidence="4">
    <location>
        <begin position="22"/>
        <end position="520"/>
    </location>
</feature>
<dbReference type="PROSITE" id="PS50090">
    <property type="entry name" value="MYB_LIKE"/>
    <property type="match status" value="2"/>
</dbReference>
<feature type="region of interest" description="Disordered" evidence="4">
    <location>
        <begin position="872"/>
        <end position="895"/>
    </location>
</feature>
<organism evidence="7 8">
    <name type="scientific">Fusarium heterosporum</name>
    <dbReference type="NCBI Taxonomy" id="42747"/>
    <lineage>
        <taxon>Eukaryota</taxon>
        <taxon>Fungi</taxon>
        <taxon>Dikarya</taxon>
        <taxon>Ascomycota</taxon>
        <taxon>Pezizomycotina</taxon>
        <taxon>Sordariomycetes</taxon>
        <taxon>Hypocreomycetidae</taxon>
        <taxon>Hypocreales</taxon>
        <taxon>Nectriaceae</taxon>
        <taxon>Fusarium</taxon>
        <taxon>Fusarium heterosporum species complex</taxon>
    </lineage>
</organism>
<keyword evidence="8" id="KW-1185">Reference proteome</keyword>
<keyword evidence="2" id="KW-0238">DNA-binding</keyword>
<feature type="compositionally biased region" description="Acidic residues" evidence="4">
    <location>
        <begin position="495"/>
        <end position="504"/>
    </location>
</feature>
<evidence type="ECO:0000313" key="7">
    <source>
        <dbReference type="EMBL" id="KAF5676312.1"/>
    </source>
</evidence>
<feature type="compositionally biased region" description="Polar residues" evidence="4">
    <location>
        <begin position="271"/>
        <end position="294"/>
    </location>
</feature>
<feature type="compositionally biased region" description="Basic residues" evidence="4">
    <location>
        <begin position="432"/>
        <end position="443"/>
    </location>
</feature>
<evidence type="ECO:0000256" key="3">
    <source>
        <dbReference type="ARBA" id="ARBA00023242"/>
    </source>
</evidence>
<feature type="compositionally biased region" description="Basic residues" evidence="4">
    <location>
        <begin position="469"/>
        <end position="479"/>
    </location>
</feature>
<feature type="domain" description="Myb-like" evidence="5">
    <location>
        <begin position="592"/>
        <end position="641"/>
    </location>
</feature>
<dbReference type="SUPFAM" id="SSF46689">
    <property type="entry name" value="Homeodomain-like"/>
    <property type="match status" value="1"/>
</dbReference>
<feature type="compositionally biased region" description="Polar residues" evidence="4">
    <location>
        <begin position="378"/>
        <end position="389"/>
    </location>
</feature>
<evidence type="ECO:0000313" key="8">
    <source>
        <dbReference type="Proteomes" id="UP000567885"/>
    </source>
</evidence>
<feature type="region of interest" description="Disordered" evidence="4">
    <location>
        <begin position="941"/>
        <end position="1085"/>
    </location>
</feature>
<feature type="compositionally biased region" description="Polar residues" evidence="4">
    <location>
        <begin position="199"/>
        <end position="211"/>
    </location>
</feature>
<name>A0A8H5TXV1_FUSHE</name>
<protein>
    <submittedName>
        <fullName evidence="7">Uncharacterized protein</fullName>
    </submittedName>
</protein>
<dbReference type="AlphaFoldDB" id="A0A8H5TXV1"/>
<dbReference type="PANTHER" id="PTHR46380">
    <property type="entry name" value="CYCLIN-D-BINDING MYB-LIKE TRANSCRIPTION FACTOR 1"/>
    <property type="match status" value="1"/>
</dbReference>
<feature type="compositionally biased region" description="Acidic residues" evidence="4">
    <location>
        <begin position="1068"/>
        <end position="1079"/>
    </location>
</feature>
<dbReference type="InterPro" id="IPR001005">
    <property type="entry name" value="SANT/Myb"/>
</dbReference>
<sequence>MSSNGTGGSKWPDFRLASTLWSLMGSQSNRPDKKNNNDRVGDHGLDNDQQHENEHQKEPLGERNQSPEVAHEEMDTEDQSIDGIAGFDNYEHDAQVGSEDGGQDQDFGALEMFDSNATQAPYSSEVNNASFDDKAPEALMLEETTSSQSRKNNRDRKERKRKSINGSTSPQPPTDEDSRKSRKAKKKSTLPVEIPDSLIETTTSNLYQSQPPEIPAVDFDEETPATQSKRKRKTSDSTDGKQRKKRRPRDEEIEAESQDVVPGTQEDGQAAPSQELNTRDSQAASFLRTRNASQPGAIYDTVPDDTPNSPSATRLEVRDARSREGSTAPDEMDVDESTAQENQGEEVGRTGFFPINGPGSSEHNEVERVAREAWNEHVNGQTHANTQDSLAHPEEMEVDIPTSAQRPQTTHDVYDVPGSPVQTPNPPSASAKKTRSAKAKKAKPTFFDKSPSPEQDVPLPSPSAMTPMPRKRAKKASSRRKSEANRALSSQNMQDGDDDEDDDGNAAVGRRNRMAGYTQGRFTDEELSRIAQAVESYRVDHNMDQQELNAMIHAAGGTTAGDEHAALWARIFATCPDRHRQKIINITRKKFHNFVARGTWTNEQDIELRDLIEVHGTKWSKIAGIINRHPEDLRDRYRNYIVCGDSQRKDTWDEQEERNVTQYVMEAMGAIDELRRIQPTRELLKKPYEELIDWQNISERMERTRSRLQCITKWKAMNIKTHGKDKLVSHAPDAPISFRLEKARRQIAAMPDEERYRMVMAISGSSAQVESKIPWQRLVDKQFRNSWHRPTQMLLWRRLKHMVPGSEQKSVRDCAHYLIELYGQTGELPNVEDALFNDAEEMEFLNTIPAAHAPTSSAPANGQNHISAEFVDEADEEGDQHQESEYPVPEENIQPDLPIAPMEHFESAPIASMDPVAPVADLAPIEEATEMVDPALSAELTGPAEPTEITPLEEEPSSIAKPTDTPVFTEPAPPKATRVAKRTGMGKAKAPKAPRKSSARSTPVKPTPSRRSTRRGAAASQDPIEDDGDAQLPAAAENNSEIDEAKIRKRKTPSRFRSAASAAPNAADDSDSVMDDMEDMPARII</sequence>
<gene>
    <name evidence="7" type="ORF">FHETE_2192</name>
</gene>
<dbReference type="Gene3D" id="1.10.10.60">
    <property type="entry name" value="Homeodomain-like"/>
    <property type="match status" value="2"/>
</dbReference>
<feature type="compositionally biased region" description="Basic and acidic residues" evidence="4">
    <location>
        <begin position="315"/>
        <end position="324"/>
    </location>
</feature>
<keyword evidence="3" id="KW-0539">Nucleus</keyword>
<dbReference type="InterPro" id="IPR017930">
    <property type="entry name" value="Myb_dom"/>
</dbReference>
<evidence type="ECO:0000256" key="1">
    <source>
        <dbReference type="ARBA" id="ARBA00004123"/>
    </source>
</evidence>
<evidence type="ECO:0000256" key="4">
    <source>
        <dbReference type="SAM" id="MobiDB-lite"/>
    </source>
</evidence>
<proteinExistence type="predicted"/>
<dbReference type="GO" id="GO:0005634">
    <property type="term" value="C:nucleus"/>
    <property type="evidence" value="ECO:0007669"/>
    <property type="project" value="UniProtKB-SubCell"/>
</dbReference>
<feature type="compositionally biased region" description="Basic residues" evidence="4">
    <location>
        <begin position="989"/>
        <end position="998"/>
    </location>
</feature>
<reference evidence="7 8" key="1">
    <citation type="submission" date="2020-05" db="EMBL/GenBank/DDBJ databases">
        <title>Identification and distribution of gene clusters putatively required for synthesis of sphingolipid metabolism inhibitors in phylogenetically diverse species of the filamentous fungus Fusarium.</title>
        <authorList>
            <person name="Kim H.-S."/>
            <person name="Busman M."/>
            <person name="Brown D.W."/>
            <person name="Divon H."/>
            <person name="Uhlig S."/>
            <person name="Proctor R.H."/>
        </authorList>
    </citation>
    <scope>NUCLEOTIDE SEQUENCE [LARGE SCALE GENOMIC DNA]</scope>
    <source>
        <strain evidence="7 8">NRRL 20693</strain>
    </source>
</reference>
<feature type="compositionally biased region" description="Basic residues" evidence="4">
    <location>
        <begin position="151"/>
        <end position="163"/>
    </location>
</feature>
<evidence type="ECO:0000256" key="2">
    <source>
        <dbReference type="ARBA" id="ARBA00023125"/>
    </source>
</evidence>
<evidence type="ECO:0000259" key="6">
    <source>
        <dbReference type="PROSITE" id="PS51294"/>
    </source>
</evidence>
<comment type="caution">
    <text evidence="7">The sequence shown here is derived from an EMBL/GenBank/DDBJ whole genome shotgun (WGS) entry which is preliminary data.</text>
</comment>
<dbReference type="GO" id="GO:0003700">
    <property type="term" value="F:DNA-binding transcription factor activity"/>
    <property type="evidence" value="ECO:0007669"/>
    <property type="project" value="TreeGrafter"/>
</dbReference>
<dbReference type="Pfam" id="PF00249">
    <property type="entry name" value="Myb_DNA-binding"/>
    <property type="match status" value="1"/>
</dbReference>
<comment type="subcellular location">
    <subcellularLocation>
        <location evidence="1">Nucleus</location>
    </subcellularLocation>
</comment>
<feature type="compositionally biased region" description="Polar residues" evidence="4">
    <location>
        <begin position="115"/>
        <end position="130"/>
    </location>
</feature>
<feature type="compositionally biased region" description="Polar residues" evidence="4">
    <location>
        <begin position="402"/>
        <end position="411"/>
    </location>
</feature>
<dbReference type="SMART" id="SM00717">
    <property type="entry name" value="SANT"/>
    <property type="match status" value="2"/>
</dbReference>
<feature type="compositionally biased region" description="Basic and acidic residues" evidence="4">
    <location>
        <begin position="30"/>
        <end position="61"/>
    </location>
</feature>
<dbReference type="PANTHER" id="PTHR46380:SF2">
    <property type="entry name" value="CYCLIN-D-BINDING MYB-LIKE TRANSCRIPTION FACTOR 1"/>
    <property type="match status" value="1"/>
</dbReference>
<dbReference type="Proteomes" id="UP000567885">
    <property type="component" value="Unassembled WGS sequence"/>
</dbReference>
<dbReference type="InterPro" id="IPR009057">
    <property type="entry name" value="Homeodomain-like_sf"/>
</dbReference>
<dbReference type="OrthoDB" id="39591at2759"/>